<dbReference type="EMBL" id="JAPFRF010000001">
    <property type="protein sequence ID" value="KAJ7345716.1"/>
    <property type="molecule type" value="Genomic_DNA"/>
</dbReference>
<keyword evidence="1" id="KW-0732">Signal</keyword>
<feature type="non-terminal residue" evidence="2">
    <location>
        <position position="97"/>
    </location>
</feature>
<proteinExistence type="predicted"/>
<sequence length="97" mass="10921">TAWHTPAALSSALPLAPLLPFLRLPSAGHEVDQTPSRKLRRVGYAQVLALGNLTRSAVFITSSVMRHCWEVWTKILQTSLTRHTKPFGRHVWIEILL</sequence>
<feature type="signal peptide" evidence="1">
    <location>
        <begin position="1"/>
        <end position="28"/>
    </location>
</feature>
<evidence type="ECO:0008006" key="4">
    <source>
        <dbReference type="Google" id="ProtNLM"/>
    </source>
</evidence>
<dbReference type="Proteomes" id="UP001142489">
    <property type="component" value="Unassembled WGS sequence"/>
</dbReference>
<organism evidence="2 3">
    <name type="scientific">Phrynocephalus forsythii</name>
    <dbReference type="NCBI Taxonomy" id="171643"/>
    <lineage>
        <taxon>Eukaryota</taxon>
        <taxon>Metazoa</taxon>
        <taxon>Chordata</taxon>
        <taxon>Craniata</taxon>
        <taxon>Vertebrata</taxon>
        <taxon>Euteleostomi</taxon>
        <taxon>Lepidosauria</taxon>
        <taxon>Squamata</taxon>
        <taxon>Bifurcata</taxon>
        <taxon>Unidentata</taxon>
        <taxon>Episquamata</taxon>
        <taxon>Toxicofera</taxon>
        <taxon>Iguania</taxon>
        <taxon>Acrodonta</taxon>
        <taxon>Agamidae</taxon>
        <taxon>Agaminae</taxon>
        <taxon>Phrynocephalus</taxon>
    </lineage>
</organism>
<reference evidence="2" key="1">
    <citation type="journal article" date="2023" name="DNA Res.">
        <title>Chromosome-level genome assembly of Phrynocephalus forsythii using third-generation DNA sequencing and Hi-C analysis.</title>
        <authorList>
            <person name="Qi Y."/>
            <person name="Zhao W."/>
            <person name="Zhao Y."/>
            <person name="Niu C."/>
            <person name="Cao S."/>
            <person name="Zhang Y."/>
        </authorList>
    </citation>
    <scope>NUCLEOTIDE SEQUENCE</scope>
    <source>
        <tissue evidence="2">Muscle</tissue>
    </source>
</reference>
<keyword evidence="3" id="KW-1185">Reference proteome</keyword>
<evidence type="ECO:0000313" key="2">
    <source>
        <dbReference type="EMBL" id="KAJ7345716.1"/>
    </source>
</evidence>
<comment type="caution">
    <text evidence="2">The sequence shown here is derived from an EMBL/GenBank/DDBJ whole genome shotgun (WGS) entry which is preliminary data.</text>
</comment>
<feature type="non-terminal residue" evidence="2">
    <location>
        <position position="1"/>
    </location>
</feature>
<accession>A0A9Q0YAQ6</accession>
<name>A0A9Q0YAQ6_9SAUR</name>
<feature type="chain" id="PRO_5040496410" description="Secreted protein" evidence="1">
    <location>
        <begin position="29"/>
        <end position="97"/>
    </location>
</feature>
<gene>
    <name evidence="2" type="ORF">JRQ81_001666</name>
</gene>
<evidence type="ECO:0000313" key="3">
    <source>
        <dbReference type="Proteomes" id="UP001142489"/>
    </source>
</evidence>
<dbReference type="AlphaFoldDB" id="A0A9Q0YAQ6"/>
<protein>
    <recommendedName>
        <fullName evidence="4">Secreted protein</fullName>
    </recommendedName>
</protein>
<evidence type="ECO:0000256" key="1">
    <source>
        <dbReference type="SAM" id="SignalP"/>
    </source>
</evidence>